<comment type="similarity">
    <text evidence="2">Belongs to the methyl-accepting chemotaxis (MCP) protein family.</text>
</comment>
<evidence type="ECO:0000259" key="4">
    <source>
        <dbReference type="PROSITE" id="PS50111"/>
    </source>
</evidence>
<dbReference type="Gene3D" id="1.10.490.10">
    <property type="entry name" value="Globins"/>
    <property type="match status" value="1"/>
</dbReference>
<organism evidence="5 6">
    <name type="scientific">Bosea psychrotolerans</name>
    <dbReference type="NCBI Taxonomy" id="1871628"/>
    <lineage>
        <taxon>Bacteria</taxon>
        <taxon>Pseudomonadati</taxon>
        <taxon>Pseudomonadota</taxon>
        <taxon>Alphaproteobacteria</taxon>
        <taxon>Hyphomicrobiales</taxon>
        <taxon>Boseaceae</taxon>
        <taxon>Bosea</taxon>
    </lineage>
</organism>
<dbReference type="InterPro" id="IPR004090">
    <property type="entry name" value="Chemotax_Me-accpt_rcpt"/>
</dbReference>
<keyword evidence="6" id="KW-1185">Reference proteome</keyword>
<evidence type="ECO:0000313" key="6">
    <source>
        <dbReference type="Proteomes" id="UP000236919"/>
    </source>
</evidence>
<dbReference type="EMBL" id="PQFZ01000029">
    <property type="protein sequence ID" value="POR45873.1"/>
    <property type="molecule type" value="Genomic_DNA"/>
</dbReference>
<comment type="caution">
    <text evidence="5">The sequence shown here is derived from an EMBL/GenBank/DDBJ whole genome shotgun (WGS) entry which is preliminary data.</text>
</comment>
<evidence type="ECO:0000256" key="2">
    <source>
        <dbReference type="ARBA" id="ARBA00029447"/>
    </source>
</evidence>
<dbReference type="PRINTS" id="PR00260">
    <property type="entry name" value="CHEMTRNSDUCR"/>
</dbReference>
<dbReference type="PROSITE" id="PS50111">
    <property type="entry name" value="CHEMOTAXIS_TRANSDUC_2"/>
    <property type="match status" value="1"/>
</dbReference>
<dbReference type="InterPro" id="IPR004089">
    <property type="entry name" value="MCPsignal_dom"/>
</dbReference>
<name>A0A2S4LTT5_9HYPH</name>
<dbReference type="InterPro" id="IPR012292">
    <property type="entry name" value="Globin/Proto"/>
</dbReference>
<dbReference type="GO" id="GO:0016020">
    <property type="term" value="C:membrane"/>
    <property type="evidence" value="ECO:0007669"/>
    <property type="project" value="InterPro"/>
</dbReference>
<dbReference type="GO" id="GO:0004888">
    <property type="term" value="F:transmembrane signaling receptor activity"/>
    <property type="evidence" value="ECO:0007669"/>
    <property type="project" value="InterPro"/>
</dbReference>
<evidence type="ECO:0000256" key="1">
    <source>
        <dbReference type="ARBA" id="ARBA00023224"/>
    </source>
</evidence>
<dbReference type="OrthoDB" id="266313at2"/>
<dbReference type="SMART" id="SM00283">
    <property type="entry name" value="MA"/>
    <property type="match status" value="1"/>
</dbReference>
<evidence type="ECO:0000256" key="3">
    <source>
        <dbReference type="PROSITE-ProRule" id="PRU00284"/>
    </source>
</evidence>
<dbReference type="Gene3D" id="1.10.287.950">
    <property type="entry name" value="Methyl-accepting chemotaxis protein"/>
    <property type="match status" value="1"/>
</dbReference>
<dbReference type="SUPFAM" id="SSF58104">
    <property type="entry name" value="Methyl-accepting chemotaxis protein (MCP) signaling domain"/>
    <property type="match status" value="1"/>
</dbReference>
<reference evidence="5 6" key="1">
    <citation type="submission" date="2018-01" db="EMBL/GenBank/DDBJ databases">
        <title>Genomic Encyclopedia of Type Strains, Phase III (KMG-III): the genomes of soil and plant-associated and newly described type strains.</title>
        <authorList>
            <person name="Whitman W."/>
        </authorList>
    </citation>
    <scope>NUCLEOTIDE SEQUENCE [LARGE SCALE GENOMIC DNA]</scope>
    <source>
        <strain evidence="5 6">1131</strain>
    </source>
</reference>
<proteinExistence type="inferred from homology"/>
<dbReference type="GO" id="GO:0019825">
    <property type="term" value="F:oxygen binding"/>
    <property type="evidence" value="ECO:0007669"/>
    <property type="project" value="InterPro"/>
</dbReference>
<dbReference type="PANTHER" id="PTHR32089">
    <property type="entry name" value="METHYL-ACCEPTING CHEMOTAXIS PROTEIN MCPB"/>
    <property type="match status" value="1"/>
</dbReference>
<dbReference type="Pfam" id="PF00015">
    <property type="entry name" value="MCPsignal"/>
    <property type="match status" value="1"/>
</dbReference>
<dbReference type="AlphaFoldDB" id="A0A2S4LTT5"/>
<evidence type="ECO:0000313" key="5">
    <source>
        <dbReference type="EMBL" id="POR45873.1"/>
    </source>
</evidence>
<accession>A0A2S4LTT5</accession>
<dbReference type="GO" id="GO:0006935">
    <property type="term" value="P:chemotaxis"/>
    <property type="evidence" value="ECO:0007669"/>
    <property type="project" value="InterPro"/>
</dbReference>
<dbReference type="RefSeq" id="WP_103721348.1">
    <property type="nucleotide sequence ID" value="NZ_PQFZ01000029.1"/>
</dbReference>
<keyword evidence="1 3" id="KW-0807">Transducer</keyword>
<feature type="domain" description="Methyl-accepting transducer" evidence="4">
    <location>
        <begin position="194"/>
        <end position="430"/>
    </location>
</feature>
<gene>
    <name evidence="5" type="ORF">CYD53_12943</name>
</gene>
<sequence>MRLDSRNIQIPTVDEIEPRLRLYGIDDECRELARQLAPEVARIIERVIRHNISITKDHLKSSRASLDIHGEALTRAVVSHFNVLFQARFDESYLASLEQMLKVEFDSMIGARARLQVGQKLVLPLLQARAGRGMRRLLGQAVSPRDVDLLMRLLYFDLVCAIAVEQHETRRAVVERHVSLDGALKAFSQRTEALGTTFESSARELTTAARQMLEKAQATLEQSSEAEVASTKAYRLAAESADTTSQLHQLTSDMGARLSGAAEATATSVAHASDIKDSMADLAGVIEQVGSIVAVIKQISDQTNLLALNATIEAARAGDAGRGFAVVAHEVKNLAAQTGTATQAVAGQIEKIETATRRCVGSVDAITDSVETISRLSNEAVVTFASQFGLAGRISEAARLISAQSSDVVSGARRSSQAMTETIAAIDRVETTALGLARSAETLRALVGELGATVAAA</sequence>
<dbReference type="GO" id="GO:0007165">
    <property type="term" value="P:signal transduction"/>
    <property type="evidence" value="ECO:0007669"/>
    <property type="project" value="UniProtKB-KW"/>
</dbReference>
<dbReference type="GO" id="GO:0020037">
    <property type="term" value="F:heme binding"/>
    <property type="evidence" value="ECO:0007669"/>
    <property type="project" value="InterPro"/>
</dbReference>
<dbReference type="PANTHER" id="PTHR32089:SF112">
    <property type="entry name" value="LYSOZYME-LIKE PROTEIN-RELATED"/>
    <property type="match status" value="1"/>
</dbReference>
<protein>
    <submittedName>
        <fullName evidence="5">Methyl-accepting chemotaxis protein</fullName>
    </submittedName>
</protein>
<dbReference type="Proteomes" id="UP000236919">
    <property type="component" value="Unassembled WGS sequence"/>
</dbReference>